<organism evidence="3">
    <name type="scientific">uncultured Thermomicrobiales bacterium</name>
    <dbReference type="NCBI Taxonomy" id="1645740"/>
    <lineage>
        <taxon>Bacteria</taxon>
        <taxon>Pseudomonadati</taxon>
        <taxon>Thermomicrobiota</taxon>
        <taxon>Thermomicrobia</taxon>
        <taxon>Thermomicrobiales</taxon>
        <taxon>environmental samples</taxon>
    </lineage>
</organism>
<accession>A0A6J4UZI9</accession>
<sequence>MPKADTLSPGAVKLLQEPQLAHFTTLMTDSAPQTTPVWVDVEPDGSHVLINTADARLKMQNIERDPRVSVSVVDRGNDWRYALVRGTVVERRHDGADDHIDKMAQKYLGQERYPYHQPTERRVILRIKPDHVLERGV</sequence>
<proteinExistence type="predicted"/>
<reference evidence="3" key="1">
    <citation type="submission" date="2020-02" db="EMBL/GenBank/DDBJ databases">
        <authorList>
            <person name="Meier V. D."/>
        </authorList>
    </citation>
    <scope>NUCLEOTIDE SEQUENCE</scope>
    <source>
        <strain evidence="3">AVDCRST_MAG88</strain>
    </source>
</reference>
<dbReference type="GO" id="GO:0005829">
    <property type="term" value="C:cytosol"/>
    <property type="evidence" value="ECO:0007669"/>
    <property type="project" value="TreeGrafter"/>
</dbReference>
<evidence type="ECO:0000256" key="1">
    <source>
        <dbReference type="ARBA" id="ARBA00023002"/>
    </source>
</evidence>
<evidence type="ECO:0000259" key="2">
    <source>
        <dbReference type="Pfam" id="PF01243"/>
    </source>
</evidence>
<evidence type="ECO:0000313" key="3">
    <source>
        <dbReference type="EMBL" id="CAA9562499.1"/>
    </source>
</evidence>
<protein>
    <recommendedName>
        <fullName evidence="2">Pyridoxamine 5'-phosphate oxidase N-terminal domain-containing protein</fullName>
    </recommendedName>
</protein>
<dbReference type="EMBL" id="CADCWM010000476">
    <property type="protein sequence ID" value="CAA9562499.1"/>
    <property type="molecule type" value="Genomic_DNA"/>
</dbReference>
<dbReference type="InterPro" id="IPR019920">
    <property type="entry name" value="F420-binding_dom_put"/>
</dbReference>
<dbReference type="AlphaFoldDB" id="A0A6J4UZI9"/>
<dbReference type="Pfam" id="PF01243">
    <property type="entry name" value="PNPOx_N"/>
    <property type="match status" value="1"/>
</dbReference>
<dbReference type="InterPro" id="IPR052019">
    <property type="entry name" value="F420H2_bilvrd_red/Heme_oxyg"/>
</dbReference>
<feature type="domain" description="Pyridoxamine 5'-phosphate oxidase N-terminal" evidence="2">
    <location>
        <begin position="12"/>
        <end position="133"/>
    </location>
</feature>
<keyword evidence="1" id="KW-0560">Oxidoreductase</keyword>
<name>A0A6J4UZI9_9BACT</name>
<dbReference type="Gene3D" id="2.30.110.10">
    <property type="entry name" value="Electron Transport, Fmn-binding Protein, Chain A"/>
    <property type="match status" value="1"/>
</dbReference>
<dbReference type="GO" id="GO:0016627">
    <property type="term" value="F:oxidoreductase activity, acting on the CH-CH group of donors"/>
    <property type="evidence" value="ECO:0007669"/>
    <property type="project" value="TreeGrafter"/>
</dbReference>
<gene>
    <name evidence="3" type="ORF">AVDCRST_MAG88-1614</name>
</gene>
<dbReference type="InterPro" id="IPR011576">
    <property type="entry name" value="Pyridox_Oxase_N"/>
</dbReference>
<dbReference type="PANTHER" id="PTHR35176">
    <property type="entry name" value="HEME OXYGENASE HI_0854-RELATED"/>
    <property type="match status" value="1"/>
</dbReference>
<dbReference type="InterPro" id="IPR012349">
    <property type="entry name" value="Split_barrel_FMN-bd"/>
</dbReference>
<dbReference type="GO" id="GO:0070967">
    <property type="term" value="F:coenzyme F420 binding"/>
    <property type="evidence" value="ECO:0007669"/>
    <property type="project" value="TreeGrafter"/>
</dbReference>
<dbReference type="PANTHER" id="PTHR35176:SF6">
    <property type="entry name" value="HEME OXYGENASE HI_0854-RELATED"/>
    <property type="match status" value="1"/>
</dbReference>
<dbReference type="SUPFAM" id="SSF50475">
    <property type="entry name" value="FMN-binding split barrel"/>
    <property type="match status" value="1"/>
</dbReference>
<dbReference type="NCBIfam" id="TIGR03618">
    <property type="entry name" value="Rv1155_F420"/>
    <property type="match status" value="1"/>
</dbReference>